<comment type="subunit">
    <text evidence="9">Homotetramer.</text>
</comment>
<organism evidence="12 13">
    <name type="scientific">Paenibacillus gyeongsangnamensis</name>
    <dbReference type="NCBI Taxonomy" id="3388067"/>
    <lineage>
        <taxon>Bacteria</taxon>
        <taxon>Bacillati</taxon>
        <taxon>Bacillota</taxon>
        <taxon>Bacilli</taxon>
        <taxon>Bacillales</taxon>
        <taxon>Paenibacillaceae</taxon>
        <taxon>Paenibacillus</taxon>
    </lineage>
</organism>
<dbReference type="InterPro" id="IPR023049">
    <property type="entry name" value="GlgC_bac"/>
</dbReference>
<evidence type="ECO:0000256" key="3">
    <source>
        <dbReference type="ARBA" id="ARBA00022679"/>
    </source>
</evidence>
<name>A0ABT4QH25_9BACL</name>
<feature type="binding site" evidence="9">
    <location>
        <begin position="179"/>
        <end position="180"/>
    </location>
    <ligand>
        <name>alpha-D-glucose 1-phosphate</name>
        <dbReference type="ChEBI" id="CHEBI:58601"/>
    </ligand>
</feature>
<dbReference type="InterPro" id="IPR056818">
    <property type="entry name" value="GlmU/GlgC-like_hexapep"/>
</dbReference>
<gene>
    <name evidence="9" type="primary">glgC</name>
    <name evidence="12" type="ORF">O9H85_28215</name>
</gene>
<evidence type="ECO:0000256" key="9">
    <source>
        <dbReference type="HAMAP-Rule" id="MF_00624"/>
    </source>
</evidence>
<dbReference type="PROSITE" id="PS00810">
    <property type="entry name" value="ADP_GLC_PYROPHOSPH_3"/>
    <property type="match status" value="1"/>
</dbReference>
<dbReference type="Proteomes" id="UP001527882">
    <property type="component" value="Unassembled WGS sequence"/>
</dbReference>
<keyword evidence="2 9" id="KW-0321">Glycogen metabolism</keyword>
<accession>A0ABT4QH25</accession>
<protein>
    <recommendedName>
        <fullName evidence="9">Glucose-1-phosphate adenylyltransferase</fullName>
        <ecNumber evidence="9">2.7.7.27</ecNumber>
    </recommendedName>
    <alternativeName>
        <fullName evidence="9">ADP-glucose pyrophosphorylase</fullName>
        <shortName evidence="9">ADPGlc PPase</shortName>
    </alternativeName>
    <alternativeName>
        <fullName evidence="9">ADP-glucose synthase</fullName>
    </alternativeName>
</protein>
<evidence type="ECO:0000256" key="4">
    <source>
        <dbReference type="ARBA" id="ARBA00022695"/>
    </source>
</evidence>
<evidence type="ECO:0000256" key="8">
    <source>
        <dbReference type="ARBA" id="ARBA00023277"/>
    </source>
</evidence>
<comment type="pathway">
    <text evidence="9">Glycan biosynthesis; glycogen biosynthesis.</text>
</comment>
<dbReference type="EC" id="2.7.7.27" evidence="9"/>
<feature type="domain" description="Nucleotidyl transferase" evidence="10">
    <location>
        <begin position="8"/>
        <end position="259"/>
    </location>
</feature>
<dbReference type="PANTHER" id="PTHR43523:SF2">
    <property type="entry name" value="GLUCOSE-1-PHOSPHATE ADENYLYLTRANSFERASE"/>
    <property type="match status" value="1"/>
</dbReference>
<proteinExistence type="inferred from homology"/>
<comment type="caution">
    <text evidence="12">The sequence shown here is derived from an EMBL/GenBank/DDBJ whole genome shotgun (WGS) entry which is preliminary data.</text>
</comment>
<dbReference type="PANTHER" id="PTHR43523">
    <property type="entry name" value="GLUCOSE-1-PHOSPHATE ADENYLYLTRANSFERASE-RELATED"/>
    <property type="match status" value="1"/>
</dbReference>
<sequence length="398" mass="43648">MSSQACIAMLLAGGEGRRLGVLTRRKAKPAVHFGGVCRIIDFSLSNCAHSGMTAVGVVTQYQWNSLHDHIGDGSVWGDPSKGGITLLASEQSHIGPNGYAGTADAVYANRGFIEAYDPEHVLVLSADHIYQMDYRKLLEQHAASGADATIAVTPVAWEEAHRFGIMRTDEQGRIVEFEEKPMKPKSNLASMGIYVFKWSYLREMLQQDAERPDSGHDFGKDVIPAMLSSNGHLQTYSFEGYWRDVGTIESLWEAHMDLLGKRTAFPIGERDWPTLTPNGEIGQSYVDPAARVTQSMIAGSSMVYGHVERSVISYGVQIGQGSVLRDCVVMPNAQIGRNVFIRSAIIGEEAIIHDGATIGSLSESAIEVVGDGERVMKKHEMRPKMYIPAGPMHFEHAR</sequence>
<dbReference type="HAMAP" id="MF_00624">
    <property type="entry name" value="GlgC"/>
    <property type="match status" value="1"/>
</dbReference>
<keyword evidence="6 9" id="KW-0067">ATP-binding</keyword>
<dbReference type="InterPro" id="IPR029044">
    <property type="entry name" value="Nucleotide-diphossugar_trans"/>
</dbReference>
<dbReference type="EMBL" id="JAQAGZ010000022">
    <property type="protein sequence ID" value="MCZ8516210.1"/>
    <property type="molecule type" value="Genomic_DNA"/>
</dbReference>
<comment type="catalytic activity">
    <reaction evidence="9">
        <text>alpha-D-glucose 1-phosphate + ATP + H(+) = ADP-alpha-D-glucose + diphosphate</text>
        <dbReference type="Rhea" id="RHEA:12120"/>
        <dbReference type="ChEBI" id="CHEBI:15378"/>
        <dbReference type="ChEBI" id="CHEBI:30616"/>
        <dbReference type="ChEBI" id="CHEBI:33019"/>
        <dbReference type="ChEBI" id="CHEBI:57498"/>
        <dbReference type="ChEBI" id="CHEBI:58601"/>
        <dbReference type="EC" id="2.7.7.27"/>
    </reaction>
</comment>
<evidence type="ECO:0000256" key="2">
    <source>
        <dbReference type="ARBA" id="ARBA00022600"/>
    </source>
</evidence>
<dbReference type="CDD" id="cd04651">
    <property type="entry name" value="LbH_G1P_AT_C"/>
    <property type="match status" value="1"/>
</dbReference>
<evidence type="ECO:0000256" key="1">
    <source>
        <dbReference type="ARBA" id="ARBA00010443"/>
    </source>
</evidence>
<comment type="similarity">
    <text evidence="1 9">Belongs to the bacterial/plant glucose-1-phosphate adenylyltransferase family.</text>
</comment>
<keyword evidence="13" id="KW-1185">Reference proteome</keyword>
<comment type="caution">
    <text evidence="9">Lacks conserved residue(s) required for the propagation of feature annotation.</text>
</comment>
<feature type="site" description="Could play a key role in the communication between the regulatory and the substrate sites" evidence="9">
    <location>
        <position position="60"/>
    </location>
</feature>
<feature type="binding site" evidence="9">
    <location>
        <position position="190"/>
    </location>
    <ligand>
        <name>alpha-D-glucose 1-phosphate</name>
        <dbReference type="ChEBI" id="CHEBI:58601"/>
    </ligand>
</feature>
<reference evidence="12 13" key="1">
    <citation type="submission" date="2022-12" db="EMBL/GenBank/DDBJ databases">
        <title>Draft genome sequence of Paenibacillus sp. dW9.</title>
        <authorList>
            <person name="Choi E.-W."/>
            <person name="Kim D.-U."/>
        </authorList>
    </citation>
    <scope>NUCLEOTIDE SEQUENCE [LARGE SCALE GENOMIC DNA]</scope>
    <source>
        <strain evidence="13">dW9</strain>
    </source>
</reference>
<dbReference type="Gene3D" id="2.160.10.10">
    <property type="entry name" value="Hexapeptide repeat proteins"/>
    <property type="match status" value="1"/>
</dbReference>
<keyword evidence="7 9" id="KW-0320">Glycogen biosynthesis</keyword>
<dbReference type="InterPro" id="IPR005836">
    <property type="entry name" value="ADP_Glu_pyroP_CS"/>
</dbReference>
<dbReference type="SUPFAM" id="SSF53448">
    <property type="entry name" value="Nucleotide-diphospho-sugar transferases"/>
    <property type="match status" value="1"/>
</dbReference>
<keyword evidence="5 9" id="KW-0547">Nucleotide-binding</keyword>
<dbReference type="Pfam" id="PF00483">
    <property type="entry name" value="NTP_transferase"/>
    <property type="match status" value="1"/>
</dbReference>
<dbReference type="GO" id="GO:0008878">
    <property type="term" value="F:glucose-1-phosphate adenylyltransferase activity"/>
    <property type="evidence" value="ECO:0007669"/>
    <property type="project" value="UniProtKB-EC"/>
</dbReference>
<evidence type="ECO:0000259" key="10">
    <source>
        <dbReference type="Pfam" id="PF00483"/>
    </source>
</evidence>
<evidence type="ECO:0000256" key="5">
    <source>
        <dbReference type="ARBA" id="ARBA00022741"/>
    </source>
</evidence>
<keyword evidence="4 9" id="KW-0548">Nucleotidyltransferase</keyword>
<evidence type="ECO:0000256" key="6">
    <source>
        <dbReference type="ARBA" id="ARBA00022840"/>
    </source>
</evidence>
<dbReference type="RefSeq" id="WP_269884744.1">
    <property type="nucleotide sequence ID" value="NZ_JAQAGZ010000022.1"/>
</dbReference>
<dbReference type="CDD" id="cd02508">
    <property type="entry name" value="ADP_Glucose_PP"/>
    <property type="match status" value="1"/>
</dbReference>
<evidence type="ECO:0000259" key="11">
    <source>
        <dbReference type="Pfam" id="PF24894"/>
    </source>
</evidence>
<dbReference type="Pfam" id="PF24894">
    <property type="entry name" value="Hexapep_GlmU"/>
    <property type="match status" value="1"/>
</dbReference>
<dbReference type="NCBIfam" id="NF003670">
    <property type="entry name" value="PRK05293.1"/>
    <property type="match status" value="1"/>
</dbReference>
<dbReference type="InterPro" id="IPR011004">
    <property type="entry name" value="Trimer_LpxA-like_sf"/>
</dbReference>
<comment type="function">
    <text evidence="9">Involved in the biosynthesis of ADP-glucose, a building block required for the elongation reactions to produce glycogen. Catalyzes the reaction between ATP and alpha-D-glucose 1-phosphate (G1P) to produce pyrophosphate and ADP-Glc.</text>
</comment>
<dbReference type="SUPFAM" id="SSF51161">
    <property type="entry name" value="Trimeric LpxA-like enzymes"/>
    <property type="match status" value="1"/>
</dbReference>
<keyword evidence="3 9" id="KW-0808">Transferase</keyword>
<evidence type="ECO:0000313" key="12">
    <source>
        <dbReference type="EMBL" id="MCZ8516210.1"/>
    </source>
</evidence>
<dbReference type="InterPro" id="IPR005835">
    <property type="entry name" value="NTP_transferase_dom"/>
</dbReference>
<feature type="domain" description="Glucose-1-phosphate adenylyltransferase/Bifunctional protein GlmU-like C-terminal hexapeptide" evidence="11">
    <location>
        <begin position="290"/>
        <end position="360"/>
    </location>
</feature>
<evidence type="ECO:0000256" key="7">
    <source>
        <dbReference type="ARBA" id="ARBA00023056"/>
    </source>
</evidence>
<dbReference type="Gene3D" id="3.90.550.10">
    <property type="entry name" value="Spore Coat Polysaccharide Biosynthesis Protein SpsA, Chain A"/>
    <property type="match status" value="1"/>
</dbReference>
<feature type="binding site" evidence="9">
    <location>
        <position position="164"/>
    </location>
    <ligand>
        <name>alpha-D-glucose 1-phosphate</name>
        <dbReference type="ChEBI" id="CHEBI:58601"/>
    </ligand>
</feature>
<dbReference type="InterPro" id="IPR011831">
    <property type="entry name" value="ADP-Glc_PPase"/>
</dbReference>
<feature type="binding site" evidence="9">
    <location>
        <position position="99"/>
    </location>
    <ligand>
        <name>alpha-D-glucose 1-phosphate</name>
        <dbReference type="ChEBI" id="CHEBI:58601"/>
    </ligand>
</feature>
<evidence type="ECO:0000313" key="13">
    <source>
        <dbReference type="Proteomes" id="UP001527882"/>
    </source>
</evidence>
<keyword evidence="8 9" id="KW-0119">Carbohydrate metabolism</keyword>